<dbReference type="EMBL" id="JGDM01000099">
    <property type="protein sequence ID" value="EXZ42528.1"/>
    <property type="molecule type" value="Genomic_DNA"/>
</dbReference>
<dbReference type="Pfam" id="PF02709">
    <property type="entry name" value="Glyco_transf_7C"/>
    <property type="match status" value="1"/>
</dbReference>
<feature type="domain" description="Galactosyltransferase C-terminal" evidence="2">
    <location>
        <begin position="90"/>
        <end position="147"/>
    </location>
</feature>
<evidence type="ECO:0000313" key="3">
    <source>
        <dbReference type="EMBL" id="EXZ42528.1"/>
    </source>
</evidence>
<protein>
    <submittedName>
        <fullName evidence="3">Glycosyltransferase like 2 family protein</fullName>
    </submittedName>
</protein>
<dbReference type="PATRIC" id="fig|1339280.3.peg.4212"/>
<proteinExistence type="predicted"/>
<gene>
    <name evidence="3" type="ORF">M076_4400</name>
</gene>
<dbReference type="AlphaFoldDB" id="A0A015YEB3"/>
<reference evidence="3 4" key="1">
    <citation type="submission" date="2014-02" db="EMBL/GenBank/DDBJ databases">
        <authorList>
            <person name="Sears C."/>
            <person name="Carroll K."/>
            <person name="Sack B.R."/>
            <person name="Qadri F."/>
            <person name="Myers L.L."/>
            <person name="Chung G.-T."/>
            <person name="Escheverria P."/>
            <person name="Fraser C.M."/>
            <person name="Sadzewicz L."/>
            <person name="Shefchek K.A."/>
            <person name="Tallon L."/>
            <person name="Das S.P."/>
            <person name="Daugherty S."/>
            <person name="Mongodin E.F."/>
        </authorList>
    </citation>
    <scope>NUCLEOTIDE SEQUENCE [LARGE SCALE GENOMIC DNA]</scope>
    <source>
        <strain evidence="3 4">2-F-2 #4</strain>
    </source>
</reference>
<dbReference type="InterPro" id="IPR029044">
    <property type="entry name" value="Nucleotide-diphossugar_trans"/>
</dbReference>
<dbReference type="Gene3D" id="3.90.550.10">
    <property type="entry name" value="Spore Coat Polysaccharide Biosynthesis Protein SpsA, Chain A"/>
    <property type="match status" value="1"/>
</dbReference>
<comment type="caution">
    <text evidence="3">The sequence shown here is derived from an EMBL/GenBank/DDBJ whole genome shotgun (WGS) entry which is preliminary data.</text>
</comment>
<accession>A0A015YEB3</accession>
<organism evidence="3 4">
    <name type="scientific">Bacteroides fragilis str. 2-F-2 #4</name>
    <dbReference type="NCBI Taxonomy" id="1339280"/>
    <lineage>
        <taxon>Bacteria</taxon>
        <taxon>Pseudomonadati</taxon>
        <taxon>Bacteroidota</taxon>
        <taxon>Bacteroidia</taxon>
        <taxon>Bacteroidales</taxon>
        <taxon>Bacteroidaceae</taxon>
        <taxon>Bacteroides</taxon>
    </lineage>
</organism>
<evidence type="ECO:0000259" key="2">
    <source>
        <dbReference type="Pfam" id="PF02709"/>
    </source>
</evidence>
<dbReference type="GO" id="GO:0016740">
    <property type="term" value="F:transferase activity"/>
    <property type="evidence" value="ECO:0007669"/>
    <property type="project" value="UniProtKB-KW"/>
</dbReference>
<evidence type="ECO:0000256" key="1">
    <source>
        <dbReference type="ARBA" id="ARBA00022679"/>
    </source>
</evidence>
<sequence length="190" mass="21757">MKDDDPVFYRTRYLNILLRSAKFPIAGIWDTDVIIPPVQLREAVGRICSGCVMCFPYDGRFIFLNEAMSDRIRKDVSVLEKVDATSIRMRPSVGGAFLVNRVAYLRAGGENEAFYGWGPEDAERVKRLEILELPIARVKGPLYHLHHPRGINSGFDMGERDKRNLEALLATCRRSKAEMLRWLEQPTFPD</sequence>
<dbReference type="Proteomes" id="UP000022272">
    <property type="component" value="Unassembled WGS sequence"/>
</dbReference>
<keyword evidence="1 3" id="KW-0808">Transferase</keyword>
<evidence type="ECO:0000313" key="4">
    <source>
        <dbReference type="Proteomes" id="UP000022272"/>
    </source>
</evidence>
<dbReference type="SUPFAM" id="SSF53448">
    <property type="entry name" value="Nucleotide-diphospho-sugar transferases"/>
    <property type="match status" value="1"/>
</dbReference>
<dbReference type="InterPro" id="IPR027791">
    <property type="entry name" value="Galactosyl_T_C"/>
</dbReference>
<name>A0A015YEB3_BACFG</name>